<reference evidence="3" key="1">
    <citation type="journal article" date="2019" name="Int. J. Syst. Evol. Microbiol.">
        <title>The Global Catalogue of Microorganisms (GCM) 10K type strain sequencing project: providing services to taxonomists for standard genome sequencing and annotation.</title>
        <authorList>
            <consortium name="The Broad Institute Genomics Platform"/>
            <consortium name="The Broad Institute Genome Sequencing Center for Infectious Disease"/>
            <person name="Wu L."/>
            <person name="Ma J."/>
        </authorList>
    </citation>
    <scope>NUCLEOTIDE SEQUENCE [LARGE SCALE GENOMIC DNA]</scope>
    <source>
        <strain evidence="3">JCM 19635</strain>
    </source>
</reference>
<evidence type="ECO:0008006" key="4">
    <source>
        <dbReference type="Google" id="ProtNLM"/>
    </source>
</evidence>
<evidence type="ECO:0000313" key="2">
    <source>
        <dbReference type="EMBL" id="MFC7667298.1"/>
    </source>
</evidence>
<dbReference type="EMBL" id="JBHTEK010000001">
    <property type="protein sequence ID" value="MFC7667298.1"/>
    <property type="molecule type" value="Genomic_DNA"/>
</dbReference>
<organism evidence="2 3">
    <name type="scientific">Hymenobacter humi</name>
    <dbReference type="NCBI Taxonomy" id="1411620"/>
    <lineage>
        <taxon>Bacteria</taxon>
        <taxon>Pseudomonadati</taxon>
        <taxon>Bacteroidota</taxon>
        <taxon>Cytophagia</taxon>
        <taxon>Cytophagales</taxon>
        <taxon>Hymenobacteraceae</taxon>
        <taxon>Hymenobacter</taxon>
    </lineage>
</organism>
<evidence type="ECO:0000313" key="3">
    <source>
        <dbReference type="Proteomes" id="UP001596513"/>
    </source>
</evidence>
<keyword evidence="3" id="KW-1185">Reference proteome</keyword>
<proteinExistence type="predicted"/>
<feature type="transmembrane region" description="Helical" evidence="1">
    <location>
        <begin position="68"/>
        <end position="88"/>
    </location>
</feature>
<evidence type="ECO:0000256" key="1">
    <source>
        <dbReference type="SAM" id="Phobius"/>
    </source>
</evidence>
<dbReference type="RefSeq" id="WP_380201720.1">
    <property type="nucleotide sequence ID" value="NZ_JBHTEK010000001.1"/>
</dbReference>
<comment type="caution">
    <text evidence="2">The sequence shown here is derived from an EMBL/GenBank/DDBJ whole genome shotgun (WGS) entry which is preliminary data.</text>
</comment>
<dbReference type="Proteomes" id="UP001596513">
    <property type="component" value="Unassembled WGS sequence"/>
</dbReference>
<gene>
    <name evidence="2" type="ORF">ACFQT0_07625</name>
</gene>
<protein>
    <recommendedName>
        <fullName evidence="4">Mechanosensitive ion channel family protein</fullName>
    </recommendedName>
</protein>
<keyword evidence="1" id="KW-0472">Membrane</keyword>
<feature type="transmembrane region" description="Helical" evidence="1">
    <location>
        <begin position="16"/>
        <end position="36"/>
    </location>
</feature>
<accession>A0ABW2U1E6</accession>
<keyword evidence="1" id="KW-1133">Transmembrane helix</keyword>
<name>A0ABW2U1E6_9BACT</name>
<keyword evidence="1" id="KW-0812">Transmembrane</keyword>
<sequence length="118" mass="13266">MTLPPFLHHEILGNTLSQYLLAILILLVGAALRRLLSRLLSKVLFRLTKRYTAGVTEQEMHEFLIQPLSVLLFLGTAYVAFGVLRYPMPPDAVQGVDPGPKWRCCAFFCWALLPPSRG</sequence>